<dbReference type="OrthoDB" id="5288747at2"/>
<comment type="caution">
    <text evidence="1">The sequence shown here is derived from an EMBL/GenBank/DDBJ whole genome shotgun (WGS) entry which is preliminary data.</text>
</comment>
<evidence type="ECO:0000313" key="2">
    <source>
        <dbReference type="Proteomes" id="UP000281332"/>
    </source>
</evidence>
<dbReference type="PANTHER" id="PTHR13696:SF99">
    <property type="entry name" value="COBYRINIC ACID AC-DIAMIDE SYNTHASE"/>
    <property type="match status" value="1"/>
</dbReference>
<name>A0A3N4PNA6_9GAMM</name>
<dbReference type="EMBL" id="RMVG01000007">
    <property type="protein sequence ID" value="RPE01054.1"/>
    <property type="molecule type" value="Genomic_DNA"/>
</dbReference>
<dbReference type="Pfam" id="PF06564">
    <property type="entry name" value="CBP_BcsQ"/>
    <property type="match status" value="1"/>
</dbReference>
<gene>
    <name evidence="1" type="primary">yhjQ</name>
    <name evidence="1" type="ORF">BBB56_11440</name>
</gene>
<dbReference type="Gene3D" id="3.40.50.300">
    <property type="entry name" value="P-loop containing nucleotide triphosphate hydrolases"/>
    <property type="match status" value="1"/>
</dbReference>
<dbReference type="RefSeq" id="WP_123801072.1">
    <property type="nucleotide sequence ID" value="NZ_RMVG01000007.1"/>
</dbReference>
<dbReference type="InterPro" id="IPR027417">
    <property type="entry name" value="P-loop_NTPase"/>
</dbReference>
<dbReference type="InterPro" id="IPR050678">
    <property type="entry name" value="DNA_Partitioning_ATPase"/>
</dbReference>
<sequence>MPLIALQGVRGGTGATSLSAALGWALATLGESVLLVDGSPASQLGAHFNMPARPEKGWMQALCSGEAWQASALRYPQGPDLLPHGALSHQQRLSLLHQDAAIAAPLLNALPDLKSRYRWVIVDLPADPLPWHAALHAQLDHLLCVLTPDANCHLRLHHQRFPAHTRFLINQFNANSRLQQDLHQLWVASLNNLIPLLIHRDEALAEALMMKQPIGEYRPFALASEEITTLANWMLLHLNGERP</sequence>
<organism evidence="1 2">
    <name type="scientific">Candidatus Pantoea deserta</name>
    <dbReference type="NCBI Taxonomy" id="1869313"/>
    <lineage>
        <taxon>Bacteria</taxon>
        <taxon>Pseudomonadati</taxon>
        <taxon>Pseudomonadota</taxon>
        <taxon>Gammaproteobacteria</taxon>
        <taxon>Enterobacterales</taxon>
        <taxon>Erwiniaceae</taxon>
        <taxon>Pantoea</taxon>
    </lineage>
</organism>
<protein>
    <submittedName>
        <fullName evidence="1">Cellulose synthase operon protein YhjQ</fullName>
    </submittedName>
</protein>
<dbReference type="AlphaFoldDB" id="A0A3N4PNA6"/>
<dbReference type="NCBIfam" id="TIGR03371">
    <property type="entry name" value="cellulose_yhjQ"/>
    <property type="match status" value="1"/>
</dbReference>
<dbReference type="SUPFAM" id="SSF52540">
    <property type="entry name" value="P-loop containing nucleoside triphosphate hydrolases"/>
    <property type="match status" value="1"/>
</dbReference>
<dbReference type="PANTHER" id="PTHR13696">
    <property type="entry name" value="P-LOOP CONTAINING NUCLEOSIDE TRIPHOSPHATE HYDROLASE"/>
    <property type="match status" value="1"/>
</dbReference>
<dbReference type="InterPro" id="IPR017746">
    <property type="entry name" value="Cellulose_synthase_operon_BcsQ"/>
</dbReference>
<accession>A0A3N4PNA6</accession>
<reference evidence="1 2" key="1">
    <citation type="submission" date="2018-11" db="EMBL/GenBank/DDBJ databases">
        <title>Whole genome sequencing of Pantoea sp. RIT388.</title>
        <authorList>
            <person name="Gan H.M."/>
            <person name="Hudson A.O."/>
        </authorList>
    </citation>
    <scope>NUCLEOTIDE SEQUENCE [LARGE SCALE GENOMIC DNA]</scope>
    <source>
        <strain evidence="1 2">RIT388</strain>
    </source>
</reference>
<proteinExistence type="predicted"/>
<dbReference type="Proteomes" id="UP000281332">
    <property type="component" value="Unassembled WGS sequence"/>
</dbReference>
<keyword evidence="2" id="KW-1185">Reference proteome</keyword>
<evidence type="ECO:0000313" key="1">
    <source>
        <dbReference type="EMBL" id="RPE01054.1"/>
    </source>
</evidence>